<dbReference type="PROSITE" id="PS50920">
    <property type="entry name" value="SOLCAR"/>
    <property type="match status" value="2"/>
</dbReference>
<evidence type="ECO:0000256" key="10">
    <source>
        <dbReference type="ARBA" id="ARBA00023128"/>
    </source>
</evidence>
<comment type="catalytic activity">
    <reaction evidence="12">
        <text>ADP(in) + ATP(out) = ADP(out) + ATP(in)</text>
        <dbReference type="Rhea" id="RHEA:34999"/>
        <dbReference type="ChEBI" id="CHEBI:30616"/>
        <dbReference type="ChEBI" id="CHEBI:456216"/>
    </reaction>
    <physiologicalReaction direction="left-to-right" evidence="12">
        <dbReference type="Rhea" id="RHEA:35000"/>
    </physiologicalReaction>
</comment>
<accession>A0EEK4</accession>
<dbReference type="GeneID" id="5046903"/>
<name>A0EEK4_PARTE</name>
<comment type="subunit">
    <text evidence="3 16">Monomer.</text>
</comment>
<keyword evidence="7" id="KW-0677">Repeat</keyword>
<feature type="repeat" description="Solcar" evidence="14">
    <location>
        <begin position="179"/>
        <end position="269"/>
    </location>
</feature>
<sequence>MTDFVIDIFVATTSSFISSFCCTSIENFPRTILHKEQKVYMNNLCKNYLVIWRGVIPQAITYIPHQSLAFAFKDAYSKVFQKKINDYKHLKNILIGSLAGASTMLVMYPYEFVSQRTKYLQKVGKRIDLTWRECLVEIFKNDGILGYYKGFSACISPVVVFRGLQFGFYDSTKDITDALPFIGRLFWVQLLTFVSHIISFPFFKIMLMMKADTLNFNHSPVQYKNVFECTSRVLKSQKLTYLIQGSTQRFLLATKDALTLMLYYNIQPYFKGNFNHKIDRVNQRKA</sequence>
<comment type="caution">
    <text evidence="16">Lacks conserved residue(s) required for the propagation of feature annotation.</text>
</comment>
<evidence type="ECO:0000313" key="17">
    <source>
        <dbReference type="EMBL" id="CAK93738.1"/>
    </source>
</evidence>
<dbReference type="InParanoid" id="A0EEK4"/>
<dbReference type="GO" id="GO:0005743">
    <property type="term" value="C:mitochondrial inner membrane"/>
    <property type="evidence" value="ECO:0007669"/>
    <property type="project" value="UniProtKB-SubCell"/>
</dbReference>
<dbReference type="STRING" id="5888.A0EEK4"/>
<dbReference type="Gene3D" id="1.50.40.10">
    <property type="entry name" value="Mitochondrial carrier domain"/>
    <property type="match status" value="1"/>
</dbReference>
<keyword evidence="6 14" id="KW-0812">Transmembrane</keyword>
<keyword evidence="18" id="KW-1185">Reference proteome</keyword>
<organism evidence="17 18">
    <name type="scientific">Paramecium tetraurelia</name>
    <dbReference type="NCBI Taxonomy" id="5888"/>
    <lineage>
        <taxon>Eukaryota</taxon>
        <taxon>Sar</taxon>
        <taxon>Alveolata</taxon>
        <taxon>Ciliophora</taxon>
        <taxon>Intramacronucleata</taxon>
        <taxon>Oligohymenophorea</taxon>
        <taxon>Peniculida</taxon>
        <taxon>Parameciidae</taxon>
        <taxon>Paramecium</taxon>
    </lineage>
</organism>
<dbReference type="AlphaFoldDB" id="A0EEK4"/>
<evidence type="ECO:0000256" key="7">
    <source>
        <dbReference type="ARBA" id="ARBA00022737"/>
    </source>
</evidence>
<evidence type="ECO:0000256" key="3">
    <source>
        <dbReference type="ARBA" id="ARBA00011245"/>
    </source>
</evidence>
<feature type="transmembrane region" description="Helical" evidence="16">
    <location>
        <begin position="92"/>
        <end position="110"/>
    </location>
</feature>
<dbReference type="GO" id="GO:0005471">
    <property type="term" value="F:ATP:ADP antiporter activity"/>
    <property type="evidence" value="ECO:0007669"/>
    <property type="project" value="UniProtKB-UniRule"/>
</dbReference>
<comment type="subcellular location">
    <subcellularLocation>
        <location evidence="16">Membrane</location>
        <topology evidence="16">Multi-pass membrane protein</topology>
    </subcellularLocation>
    <subcellularLocation>
        <location evidence="1">Mitochondrion inner membrane</location>
        <topology evidence="1">Multi-pass membrane protein</topology>
    </subcellularLocation>
</comment>
<evidence type="ECO:0000256" key="13">
    <source>
        <dbReference type="ARBA" id="ARBA00045250"/>
    </source>
</evidence>
<evidence type="ECO:0000256" key="8">
    <source>
        <dbReference type="ARBA" id="ARBA00022792"/>
    </source>
</evidence>
<dbReference type="HOGENOM" id="CLU_974739_0_0_1"/>
<comment type="function">
    <text evidence="16">Catalyzes the exchange of ADP and ATP across the membrane.</text>
</comment>
<protein>
    <recommendedName>
        <fullName evidence="16">ADP/ATP translocase</fullName>
    </recommendedName>
    <alternativeName>
        <fullName evidence="16">ADP,ATP carrier protein</fullName>
    </alternativeName>
</protein>
<dbReference type="SUPFAM" id="SSF103506">
    <property type="entry name" value="Mitochondrial carrier"/>
    <property type="match status" value="1"/>
</dbReference>
<feature type="repeat" description="Solcar" evidence="14">
    <location>
        <begin position="87"/>
        <end position="175"/>
    </location>
</feature>
<dbReference type="OrthoDB" id="270584at2759"/>
<dbReference type="KEGG" id="ptm:GSPATT00026067001"/>
<dbReference type="GO" id="GO:0140021">
    <property type="term" value="P:mitochondrial ADP transmembrane transport"/>
    <property type="evidence" value="ECO:0007669"/>
    <property type="project" value="InterPro"/>
</dbReference>
<evidence type="ECO:0000256" key="6">
    <source>
        <dbReference type="ARBA" id="ARBA00022692"/>
    </source>
</evidence>
<feature type="transmembrane region" description="Helical" evidence="16">
    <location>
        <begin position="186"/>
        <end position="207"/>
    </location>
</feature>
<dbReference type="InterPro" id="IPR018108">
    <property type="entry name" value="MCP_transmembrane"/>
</dbReference>
<dbReference type="PANTHER" id="PTHR45635">
    <property type="entry name" value="ADP,ATP CARRIER PROTEIN 1-RELATED-RELATED"/>
    <property type="match status" value="1"/>
</dbReference>
<dbReference type="OMA" id="MLYYNIQ"/>
<dbReference type="GO" id="GO:1990544">
    <property type="term" value="P:mitochondrial ATP transmembrane transport"/>
    <property type="evidence" value="ECO:0007669"/>
    <property type="project" value="InterPro"/>
</dbReference>
<keyword evidence="9 16" id="KW-1133">Transmembrane helix</keyword>
<dbReference type="PANTHER" id="PTHR45635:SF14">
    <property type="entry name" value="ADP_ATP TRANSLOCASE"/>
    <property type="match status" value="1"/>
</dbReference>
<evidence type="ECO:0000256" key="1">
    <source>
        <dbReference type="ARBA" id="ARBA00004448"/>
    </source>
</evidence>
<evidence type="ECO:0000256" key="16">
    <source>
        <dbReference type="RuleBase" id="RU368008"/>
    </source>
</evidence>
<keyword evidence="10" id="KW-0496">Mitochondrion</keyword>
<comment type="function">
    <text evidence="13">ADP:ATP antiporter that mediates import of ADP into the mitochondrial matrix for ATP synthesis, and export of ATP out to fuel the cell. Cycles between the cytoplasmic-open state (c-state) and the matrix-open state (m-state): operates by the alternating access mechanism with a single substrate-binding site intermittently exposed to either the cytosolic (c-state) or matrix (m-state) side of the inner mitochondrial membrane.</text>
</comment>
<dbReference type="Pfam" id="PF00153">
    <property type="entry name" value="Mito_carr"/>
    <property type="match status" value="1"/>
</dbReference>
<evidence type="ECO:0000256" key="11">
    <source>
        <dbReference type="ARBA" id="ARBA00023136"/>
    </source>
</evidence>
<keyword evidence="8" id="KW-0999">Mitochondrion inner membrane</keyword>
<evidence type="ECO:0000256" key="14">
    <source>
        <dbReference type="PROSITE-ProRule" id="PRU00282"/>
    </source>
</evidence>
<evidence type="ECO:0000256" key="4">
    <source>
        <dbReference type="ARBA" id="ARBA00022448"/>
    </source>
</evidence>
<reference evidence="17 18" key="1">
    <citation type="journal article" date="2006" name="Nature">
        <title>Global trends of whole-genome duplications revealed by the ciliate Paramecium tetraurelia.</title>
        <authorList>
            <consortium name="Genoscope"/>
            <person name="Aury J.-M."/>
            <person name="Jaillon O."/>
            <person name="Duret L."/>
            <person name="Noel B."/>
            <person name="Jubin C."/>
            <person name="Porcel B.M."/>
            <person name="Segurens B."/>
            <person name="Daubin V."/>
            <person name="Anthouard V."/>
            <person name="Aiach N."/>
            <person name="Arnaiz O."/>
            <person name="Billaut A."/>
            <person name="Beisson J."/>
            <person name="Blanc I."/>
            <person name="Bouhouche K."/>
            <person name="Camara F."/>
            <person name="Duharcourt S."/>
            <person name="Guigo R."/>
            <person name="Gogendeau D."/>
            <person name="Katinka M."/>
            <person name="Keller A.-M."/>
            <person name="Kissmehl R."/>
            <person name="Klotz C."/>
            <person name="Koll F."/>
            <person name="Le Moue A."/>
            <person name="Lepere C."/>
            <person name="Malinsky S."/>
            <person name="Nowacki M."/>
            <person name="Nowak J.K."/>
            <person name="Plattner H."/>
            <person name="Poulain J."/>
            <person name="Ruiz F."/>
            <person name="Serrano V."/>
            <person name="Zagulski M."/>
            <person name="Dessen P."/>
            <person name="Betermier M."/>
            <person name="Weissenbach J."/>
            <person name="Scarpelli C."/>
            <person name="Schachter V."/>
            <person name="Sperling L."/>
            <person name="Meyer E."/>
            <person name="Cohen J."/>
            <person name="Wincker P."/>
        </authorList>
    </citation>
    <scope>NUCLEOTIDE SEQUENCE [LARGE SCALE GENOMIC DNA]</scope>
    <source>
        <strain evidence="17 18">Stock d4-2</strain>
    </source>
</reference>
<evidence type="ECO:0000313" key="18">
    <source>
        <dbReference type="Proteomes" id="UP000000600"/>
    </source>
</evidence>
<dbReference type="InterPro" id="IPR002067">
    <property type="entry name" value="MCP"/>
</dbReference>
<proteinExistence type="inferred from homology"/>
<evidence type="ECO:0000256" key="5">
    <source>
        <dbReference type="ARBA" id="ARBA00022449"/>
    </source>
</evidence>
<evidence type="ECO:0000256" key="2">
    <source>
        <dbReference type="ARBA" id="ARBA00006375"/>
    </source>
</evidence>
<comment type="similarity">
    <text evidence="2 15">Belongs to the mitochondrial carrier (TC 2.A.29) family.</text>
</comment>
<evidence type="ECO:0000256" key="15">
    <source>
        <dbReference type="RuleBase" id="RU000488"/>
    </source>
</evidence>
<dbReference type="Proteomes" id="UP000000600">
    <property type="component" value="Unassembled WGS sequence"/>
</dbReference>
<dbReference type="PRINTS" id="PR00926">
    <property type="entry name" value="MITOCARRIER"/>
</dbReference>
<gene>
    <name evidence="17" type="ORF">GSPATT00026067001</name>
</gene>
<dbReference type="RefSeq" id="XP_001461118.1">
    <property type="nucleotide sequence ID" value="XM_001461081.1"/>
</dbReference>
<evidence type="ECO:0000256" key="9">
    <source>
        <dbReference type="ARBA" id="ARBA00022989"/>
    </source>
</evidence>
<keyword evidence="5" id="KW-0050">Antiport</keyword>
<dbReference type="EMBL" id="CT868673">
    <property type="protein sequence ID" value="CAK93738.1"/>
    <property type="molecule type" value="Genomic_DNA"/>
</dbReference>
<dbReference type="InterPro" id="IPR023395">
    <property type="entry name" value="MCP_dom_sf"/>
</dbReference>
<keyword evidence="11 14" id="KW-0472">Membrane</keyword>
<dbReference type="InterPro" id="IPR002113">
    <property type="entry name" value="ADT_euk_type"/>
</dbReference>
<dbReference type="eggNOG" id="KOG0749">
    <property type="taxonomic scope" value="Eukaryota"/>
</dbReference>
<keyword evidence="4 15" id="KW-0813">Transport</keyword>
<evidence type="ECO:0000256" key="12">
    <source>
        <dbReference type="ARBA" id="ARBA00024143"/>
    </source>
</evidence>